<gene>
    <name evidence="3" type="ORF">PGLA1383_LOCUS56556</name>
</gene>
<dbReference type="GO" id="GO:0004842">
    <property type="term" value="F:ubiquitin-protein transferase activity"/>
    <property type="evidence" value="ECO:0007669"/>
    <property type="project" value="InterPro"/>
</dbReference>
<comment type="caution">
    <text evidence="3">The sequence shown here is derived from an EMBL/GenBank/DDBJ whole genome shotgun (WGS) entry which is preliminary data.</text>
</comment>
<accession>A0A813HU88</accession>
<protein>
    <recommendedName>
        <fullName evidence="2">U-box domain-containing protein</fullName>
    </recommendedName>
</protein>
<dbReference type="SUPFAM" id="SSF57850">
    <property type="entry name" value="RING/U-box"/>
    <property type="match status" value="2"/>
</dbReference>
<proteinExistence type="predicted"/>
<dbReference type="CDD" id="cd16655">
    <property type="entry name" value="RING-Ubox_WDSUB1-like"/>
    <property type="match status" value="1"/>
</dbReference>
<feature type="compositionally biased region" description="Basic residues" evidence="1">
    <location>
        <begin position="770"/>
        <end position="789"/>
    </location>
</feature>
<evidence type="ECO:0000313" key="3">
    <source>
        <dbReference type="EMBL" id="CAE8642001.1"/>
    </source>
</evidence>
<dbReference type="InterPro" id="IPR045210">
    <property type="entry name" value="RING-Ubox_PUB"/>
</dbReference>
<dbReference type="PANTHER" id="PTHR48420:SF1">
    <property type="entry name" value="NON-HAEM DIOXYGENASE N-TERMINAL DOMAIN-CONTAINING PROTEIN"/>
    <property type="match status" value="1"/>
</dbReference>
<dbReference type="AlphaFoldDB" id="A0A813HU88"/>
<feature type="domain" description="U-box" evidence="2">
    <location>
        <begin position="977"/>
        <end position="1049"/>
    </location>
</feature>
<dbReference type="PANTHER" id="PTHR48420">
    <property type="entry name" value="NON-HAEM DIOXYGENASE N-TERMINAL DOMAIN-CONTAINING PROTEIN"/>
    <property type="match status" value="1"/>
</dbReference>
<feature type="region of interest" description="Disordered" evidence="1">
    <location>
        <begin position="759"/>
        <end position="824"/>
    </location>
</feature>
<dbReference type="Proteomes" id="UP000654075">
    <property type="component" value="Unassembled WGS sequence"/>
</dbReference>
<dbReference type="OrthoDB" id="407774at2759"/>
<dbReference type="Pfam" id="PF04564">
    <property type="entry name" value="U-box"/>
    <property type="match status" value="2"/>
</dbReference>
<feature type="compositionally biased region" description="Acidic residues" evidence="1">
    <location>
        <begin position="801"/>
        <end position="819"/>
    </location>
</feature>
<keyword evidence="4" id="KW-1185">Reference proteome</keyword>
<organism evidence="3 4">
    <name type="scientific">Polarella glacialis</name>
    <name type="common">Dinoflagellate</name>
    <dbReference type="NCBI Taxonomy" id="89957"/>
    <lineage>
        <taxon>Eukaryota</taxon>
        <taxon>Sar</taxon>
        <taxon>Alveolata</taxon>
        <taxon>Dinophyceae</taxon>
        <taxon>Suessiales</taxon>
        <taxon>Suessiaceae</taxon>
        <taxon>Polarella</taxon>
    </lineage>
</organism>
<dbReference type="GO" id="GO:0016567">
    <property type="term" value="P:protein ubiquitination"/>
    <property type="evidence" value="ECO:0007669"/>
    <property type="project" value="InterPro"/>
</dbReference>
<name>A0A813HU88_POLGL</name>
<dbReference type="InterPro" id="IPR013083">
    <property type="entry name" value="Znf_RING/FYVE/PHD"/>
</dbReference>
<dbReference type="SMART" id="SM00504">
    <property type="entry name" value="Ubox"/>
    <property type="match status" value="2"/>
</dbReference>
<evidence type="ECO:0000259" key="2">
    <source>
        <dbReference type="PROSITE" id="PS51698"/>
    </source>
</evidence>
<feature type="compositionally biased region" description="Low complexity" evidence="1">
    <location>
        <begin position="759"/>
        <end position="769"/>
    </location>
</feature>
<sequence length="1049" mass="114737">MAEQPQIVVLEYDDLMKGKAITDKLLEAWGPGGLGVVAVRGVPRWEELYLPVLRLSHTLAHLPAASLKELEHEASMYNAGWSHGKEKLGDKPDFAKGSFYFNPLSDSPGSEEDREKFPWAMPKNIWPKEIAELEPHCKALGKAMHEVCAGLAVQVDKIMGDRVKTYDADLGPTVSETQKCKGRLLYYFPPAKAPDAGEAAGAVSEDGWIGWHNDSGFLTALTPDMYVDDDTGAVVPNPDPDAGLWVVSRDGNAVPVKIPSDCMAIQVGECLQVVTGGELVATPHCVRGCRPSHTGGRRVARVSCPCFIDTHPSFPVRMPEGCSREEVLARGFSAKVPPLGERWTEGATFGDFLGATFRRYYAMHLVYPTCIGVPMLECIALQSSVFFVNLHFMQGNVVGIRTTSASQLVTQGNLPAAIFLAGYDDQRRSARAQEIHITIHFSQHSGFYTPVEAGQIAALAAAAIHAGRDLMELTDNDVSGAVSLISFLLRCEQAPFEMQNAAGRCLVQLTTADSVFLNQSEDGSAPDFQNQQIAKLTGMLNRHVNGLIKGLIQFDIVEAFGRCICQHQMSHTRTDIVVKHFLTTIHNSLLYCSENQKKLRQHLATQSTIVQDIMIPYVHNILPALYDNPSCGPSLLEWQNLKSTLQTFVVVTFNINVFRPQLRDNDLLPKVCEVPNILTHVTALELLMKLAINVDYTKGPYCDMLTAVFQGAFDRLNPENQARLQRRLVSEQSTRLPFARSSVKACELLAFALSAPTGEEATPEAAATRRANKKHKWRSGKAKRRKRLFALHSADKGATDGDGEGGDEDGEDDSDDDDMPALISADGWEGTLGAADEAGIPSKALCQLSGSMMTDPVSTPDGYLFDRAALEDWTSQHATNPLTGAPLAMNECAERADIQSYIQGYQMQMLSACEIAPEAFEQPLALSAADVPAAAPVLTTGPSLLGDLPNLSRGGESPPRAKKEKSKIRIESRSVVDCPDDMRCAVDGKVMVNPVRSPYGHFFERKTLERWMQNCGSVCPITGKSLRLEECEPDAETKKRIVKFLKGQA</sequence>
<feature type="region of interest" description="Disordered" evidence="1">
    <location>
        <begin position="945"/>
        <end position="966"/>
    </location>
</feature>
<reference evidence="3" key="1">
    <citation type="submission" date="2021-02" db="EMBL/GenBank/DDBJ databases">
        <authorList>
            <person name="Dougan E. K."/>
            <person name="Rhodes N."/>
            <person name="Thang M."/>
            <person name="Chan C."/>
        </authorList>
    </citation>
    <scope>NUCLEOTIDE SEQUENCE</scope>
</reference>
<dbReference type="PROSITE" id="PS51698">
    <property type="entry name" value="U_BOX"/>
    <property type="match status" value="1"/>
</dbReference>
<evidence type="ECO:0000256" key="1">
    <source>
        <dbReference type="SAM" id="MobiDB-lite"/>
    </source>
</evidence>
<dbReference type="CDD" id="cd16664">
    <property type="entry name" value="RING-Ubox_PUB"/>
    <property type="match status" value="1"/>
</dbReference>
<dbReference type="Gene3D" id="2.60.120.330">
    <property type="entry name" value="B-lactam Antibiotic, Isopenicillin N Synthase, Chain"/>
    <property type="match status" value="1"/>
</dbReference>
<dbReference type="Gene3D" id="3.30.40.10">
    <property type="entry name" value="Zinc/RING finger domain, C3HC4 (zinc finger)"/>
    <property type="match status" value="2"/>
</dbReference>
<evidence type="ECO:0000313" key="4">
    <source>
        <dbReference type="Proteomes" id="UP000654075"/>
    </source>
</evidence>
<dbReference type="InterPro" id="IPR027443">
    <property type="entry name" value="IPNS-like_sf"/>
</dbReference>
<dbReference type="EMBL" id="CAJNNV010033064">
    <property type="protein sequence ID" value="CAE8642001.1"/>
    <property type="molecule type" value="Genomic_DNA"/>
</dbReference>
<dbReference type="SUPFAM" id="SSF51197">
    <property type="entry name" value="Clavaminate synthase-like"/>
    <property type="match status" value="1"/>
</dbReference>
<dbReference type="InterPro" id="IPR003613">
    <property type="entry name" value="Ubox_domain"/>
</dbReference>